<comment type="caution">
    <text evidence="2">The sequence shown here is derived from an EMBL/GenBank/DDBJ whole genome shotgun (WGS) entry which is preliminary data.</text>
</comment>
<dbReference type="Proteomes" id="UP001152523">
    <property type="component" value="Unassembled WGS sequence"/>
</dbReference>
<dbReference type="EMBL" id="CAMAPF010000354">
    <property type="protein sequence ID" value="CAH9117052.1"/>
    <property type="molecule type" value="Genomic_DNA"/>
</dbReference>
<gene>
    <name evidence="2" type="ORF">CEPIT_LOCUS21732</name>
    <name evidence="3" type="ORF">CEPIT_LOCUS38958</name>
</gene>
<dbReference type="EMBL" id="CAMAPF010001029">
    <property type="protein sequence ID" value="CAH9141215.1"/>
    <property type="molecule type" value="Genomic_DNA"/>
</dbReference>
<evidence type="ECO:0000259" key="1">
    <source>
        <dbReference type="Pfam" id="PF13963"/>
    </source>
</evidence>
<dbReference type="PANTHER" id="PTHR10775:SF182">
    <property type="entry name" value="TRANSPOSON, EN_SPM-LIKE, TRANSPOSASE-ASSOCIATED DOMAIN PROTEIN-RELATED"/>
    <property type="match status" value="1"/>
</dbReference>
<protein>
    <recommendedName>
        <fullName evidence="1">Transposase-associated domain-containing protein</fullName>
    </recommendedName>
</protein>
<evidence type="ECO:0000313" key="3">
    <source>
        <dbReference type="EMBL" id="CAH9141215.1"/>
    </source>
</evidence>
<evidence type="ECO:0000313" key="2">
    <source>
        <dbReference type="EMBL" id="CAH9117052.1"/>
    </source>
</evidence>
<evidence type="ECO:0000313" key="4">
    <source>
        <dbReference type="Proteomes" id="UP001152523"/>
    </source>
</evidence>
<dbReference type="Pfam" id="PF13963">
    <property type="entry name" value="Transpos_assoc"/>
    <property type="match status" value="1"/>
</dbReference>
<dbReference type="AlphaFoldDB" id="A0AAV0EA29"/>
<dbReference type="InterPro" id="IPR029480">
    <property type="entry name" value="Transpos_assoc"/>
</dbReference>
<name>A0AAV0EA29_9ASTE</name>
<organism evidence="2 4">
    <name type="scientific">Cuscuta epithymum</name>
    <dbReference type="NCBI Taxonomy" id="186058"/>
    <lineage>
        <taxon>Eukaryota</taxon>
        <taxon>Viridiplantae</taxon>
        <taxon>Streptophyta</taxon>
        <taxon>Embryophyta</taxon>
        <taxon>Tracheophyta</taxon>
        <taxon>Spermatophyta</taxon>
        <taxon>Magnoliopsida</taxon>
        <taxon>eudicotyledons</taxon>
        <taxon>Gunneridae</taxon>
        <taxon>Pentapetalae</taxon>
        <taxon>asterids</taxon>
        <taxon>lamiids</taxon>
        <taxon>Solanales</taxon>
        <taxon>Convolvulaceae</taxon>
        <taxon>Cuscuteae</taxon>
        <taxon>Cuscuta</taxon>
        <taxon>Cuscuta subgen. Cuscuta</taxon>
    </lineage>
</organism>
<reference evidence="2" key="1">
    <citation type="submission" date="2022-07" db="EMBL/GenBank/DDBJ databases">
        <authorList>
            <person name="Macas J."/>
            <person name="Novak P."/>
            <person name="Neumann P."/>
        </authorList>
    </citation>
    <scope>NUCLEOTIDE SEQUENCE</scope>
</reference>
<dbReference type="PANTHER" id="PTHR10775">
    <property type="entry name" value="OS08G0208400 PROTEIN"/>
    <property type="match status" value="1"/>
</dbReference>
<sequence length="381" mass="44913">MMDRNWMYGRRNTSQFLEGVNGFIKDDVAHQKKHGHEGIFCPCSTCRNTRKEFDVNVILEHLFTKGFRRDYTVWSLHGETPLNENSFNPPVRTINLKRKAADALNSSSTNDDVDTFDDINNDRIEDLLNNVHENFTNQPKSFESLVEAARVPLYEGSDFTKLSAVLKLFHLKAKYGWSNVSFTELLALLGEMLPKGNTLPDTTYKAKRILCPMGTEWKKIHACPSDCILYRNEYENLNKCPRYHRSRYKRKIATNGASEGENTNTPAKVLWYLPIIPRFKRLLFYSDQIRSEKFRLDQIRKILIRSKAFRSNQKDSDQIRPDQKHSDQIRKIQIRSDQIRNIQIRSYLKNSNIIYHFYYYINCNFYYYNIFIVNDINNNIL</sequence>
<accession>A0AAV0EA29</accession>
<feature type="domain" description="Transposase-associated" evidence="1">
    <location>
        <begin position="4"/>
        <end position="79"/>
    </location>
</feature>
<keyword evidence="4" id="KW-1185">Reference proteome</keyword>
<proteinExistence type="predicted"/>
<feature type="non-terminal residue" evidence="2">
    <location>
        <position position="381"/>
    </location>
</feature>